<dbReference type="InterPro" id="IPR021953">
    <property type="entry name" value="DUF3570"/>
</dbReference>
<evidence type="ECO:0008006" key="4">
    <source>
        <dbReference type="Google" id="ProtNLM"/>
    </source>
</evidence>
<evidence type="ECO:0000256" key="1">
    <source>
        <dbReference type="SAM" id="SignalP"/>
    </source>
</evidence>
<gene>
    <name evidence="2" type="ORF">SAMN05192545_0800</name>
</gene>
<feature type="chain" id="PRO_5045777792" description="DUF3570 domain-containing protein" evidence="1">
    <location>
        <begin position="26"/>
        <end position="445"/>
    </location>
</feature>
<reference evidence="2 3" key="1">
    <citation type="submission" date="2016-10" db="EMBL/GenBank/DDBJ databases">
        <authorList>
            <person name="Varghese N."/>
            <person name="Submissions S."/>
        </authorList>
    </citation>
    <scope>NUCLEOTIDE SEQUENCE [LARGE SCALE GENOMIC DNA]</scope>
    <source>
        <strain evidence="2 3">MAR_2009_60</strain>
    </source>
</reference>
<sequence length="445" mass="49795">MKQQRHKFKFIVLLIACMLCGAGYAQQNTGATNSYKKRVLETTEVDFLSSYYSQNGDNAAVTGGIGTEELTDVTGTIIVSVPLNDDDILTIDAVVSAYTSASSSNVDPFDGSERADSFVASTGASRSDVWTNLSGTYTHSSDDRNTMYSGNLSVSSEYDYFSFGFGGGLTKLFNEKNTEVSINANIFLDTWTPIYPTELRPFASGANGLDNGFFLNKTITGNTDYSPTFEKFTDETRNSYSVGLGFSQILGKNLQGSLALDFVKQDGLLSTPFQRVYFADIADSFIQEFQLADAIEQLPDSRFKVAGGGRLNWYINESVVLRSYYRYYFDDWGINSHTASVEVPIKLTDKFTVYPSYRFYQQSATDYFYGYEEAFSTDTFYTSDYDLSKYSANQFGMGVSYTDIFTKMHVWKLGLKSIDVKFYKYDRNTTFSSSIVTAGFKFVMD</sequence>
<keyword evidence="3" id="KW-1185">Reference proteome</keyword>
<protein>
    <recommendedName>
        <fullName evidence="4">DUF3570 domain-containing protein</fullName>
    </recommendedName>
</protein>
<feature type="signal peptide" evidence="1">
    <location>
        <begin position="1"/>
        <end position="25"/>
    </location>
</feature>
<evidence type="ECO:0000313" key="3">
    <source>
        <dbReference type="Proteomes" id="UP000199574"/>
    </source>
</evidence>
<keyword evidence="1" id="KW-0732">Signal</keyword>
<dbReference type="Proteomes" id="UP000199574">
    <property type="component" value="Chromosome I"/>
</dbReference>
<proteinExistence type="predicted"/>
<accession>A0ABY0U5S3</accession>
<dbReference type="Pfam" id="PF12094">
    <property type="entry name" value="DUF3570"/>
    <property type="match status" value="1"/>
</dbReference>
<name>A0ABY0U5S3_9FLAO</name>
<evidence type="ECO:0000313" key="2">
    <source>
        <dbReference type="EMBL" id="SDS11484.1"/>
    </source>
</evidence>
<dbReference type="EMBL" id="LT629754">
    <property type="protein sequence ID" value="SDS11484.1"/>
    <property type="molecule type" value="Genomic_DNA"/>
</dbReference>
<organism evidence="2 3">
    <name type="scientific">Maribacter dokdonensis</name>
    <dbReference type="NCBI Taxonomy" id="320912"/>
    <lineage>
        <taxon>Bacteria</taxon>
        <taxon>Pseudomonadati</taxon>
        <taxon>Bacteroidota</taxon>
        <taxon>Flavobacteriia</taxon>
        <taxon>Flavobacteriales</taxon>
        <taxon>Flavobacteriaceae</taxon>
        <taxon>Maribacter</taxon>
    </lineage>
</organism>